<dbReference type="Gene3D" id="3.60.10.10">
    <property type="entry name" value="Endonuclease/exonuclease/phosphatase"/>
    <property type="match status" value="1"/>
</dbReference>
<reference evidence="5" key="1">
    <citation type="submission" date="2012-12" db="EMBL/GenBank/DDBJ databases">
        <authorList>
            <person name="Hellsten U."/>
            <person name="Grimwood J."/>
            <person name="Chapman J.A."/>
            <person name="Shapiro H."/>
            <person name="Aerts A."/>
            <person name="Otillar R.P."/>
            <person name="Terry A.Y."/>
            <person name="Boore J.L."/>
            <person name="Simakov O."/>
            <person name="Marletaz F."/>
            <person name="Cho S.-J."/>
            <person name="Edsinger-Gonzales E."/>
            <person name="Havlak P."/>
            <person name="Kuo D.-H."/>
            <person name="Larsson T."/>
            <person name="Lv J."/>
            <person name="Arendt D."/>
            <person name="Savage R."/>
            <person name="Osoegawa K."/>
            <person name="de Jong P."/>
            <person name="Lindberg D.R."/>
            <person name="Seaver E.C."/>
            <person name="Weisblat D.A."/>
            <person name="Putnam N.H."/>
            <person name="Grigoriev I.V."/>
            <person name="Rokhsar D.S."/>
        </authorList>
    </citation>
    <scope>NUCLEOTIDE SEQUENCE</scope>
</reference>
<evidence type="ECO:0000313" key="4">
    <source>
        <dbReference type="EnsemblMetazoa" id="HelroP153457"/>
    </source>
</evidence>
<dbReference type="EnsemblMetazoa" id="HelroT153457">
    <property type="protein sequence ID" value="HelroP153457"/>
    <property type="gene ID" value="HelroG153457"/>
</dbReference>
<dbReference type="RefSeq" id="XP_009030663.1">
    <property type="nucleotide sequence ID" value="XM_009032415.1"/>
</dbReference>
<dbReference type="EMBL" id="AMQM01007983">
    <property type="status" value="NOT_ANNOTATED_CDS"/>
    <property type="molecule type" value="Genomic_DNA"/>
</dbReference>
<protein>
    <recommendedName>
        <fullName evidence="2">Endonuclease/exonuclease/phosphatase domain-containing protein</fullName>
    </recommendedName>
</protein>
<reference evidence="4" key="3">
    <citation type="submission" date="2015-06" db="UniProtKB">
        <authorList>
            <consortium name="EnsemblMetazoa"/>
        </authorList>
    </citation>
    <scope>IDENTIFICATION</scope>
</reference>
<dbReference type="InParanoid" id="T1EL75"/>
<feature type="domain" description="Endonuclease/exonuclease/phosphatase" evidence="2">
    <location>
        <begin position="2"/>
        <end position="78"/>
    </location>
</feature>
<keyword evidence="5" id="KW-1185">Reference proteome</keyword>
<name>T1EL75_HELRO</name>
<accession>T1EL75</accession>
<gene>
    <name evidence="4" type="primary">20197325</name>
    <name evidence="3" type="ORF">HELRODRAFT_153457</name>
</gene>
<evidence type="ECO:0000259" key="2">
    <source>
        <dbReference type="Pfam" id="PF14529"/>
    </source>
</evidence>
<dbReference type="GO" id="GO:0003824">
    <property type="term" value="F:catalytic activity"/>
    <property type="evidence" value="ECO:0007669"/>
    <property type="project" value="InterPro"/>
</dbReference>
<dbReference type="GeneID" id="20197325"/>
<dbReference type="KEGG" id="hro:HELRODRAFT_153457"/>
<dbReference type="Pfam" id="PF14529">
    <property type="entry name" value="Exo_endo_phos_2"/>
    <property type="match status" value="1"/>
</dbReference>
<evidence type="ECO:0000313" key="5">
    <source>
        <dbReference type="Proteomes" id="UP000015101"/>
    </source>
</evidence>
<dbReference type="SUPFAM" id="SSF56219">
    <property type="entry name" value="DNase I-like"/>
    <property type="match status" value="1"/>
</dbReference>
<dbReference type="AlphaFoldDB" id="T1EL75"/>
<feature type="region of interest" description="Disordered" evidence="1">
    <location>
        <begin position="66"/>
        <end position="85"/>
    </location>
</feature>
<evidence type="ECO:0000256" key="1">
    <source>
        <dbReference type="SAM" id="MobiDB-lite"/>
    </source>
</evidence>
<evidence type="ECO:0000313" key="3">
    <source>
        <dbReference type="EMBL" id="ESN91259.1"/>
    </source>
</evidence>
<dbReference type="Proteomes" id="UP000015101">
    <property type="component" value="Unassembled WGS sequence"/>
</dbReference>
<sequence>LTIINTYIPPQSVRPSHFTVSISDLLFNPNTILMGDLNAHDSLWHSNIQDARGEVLAVEIDDSDCGSLNLDSPTRLPNNSQPTSP</sequence>
<reference evidence="3 5" key="2">
    <citation type="journal article" date="2013" name="Nature">
        <title>Insights into bilaterian evolution from three spiralian genomes.</title>
        <authorList>
            <person name="Simakov O."/>
            <person name="Marletaz F."/>
            <person name="Cho S.J."/>
            <person name="Edsinger-Gonzales E."/>
            <person name="Havlak P."/>
            <person name="Hellsten U."/>
            <person name="Kuo D.H."/>
            <person name="Larsson T."/>
            <person name="Lv J."/>
            <person name="Arendt D."/>
            <person name="Savage R."/>
            <person name="Osoegawa K."/>
            <person name="de Jong P."/>
            <person name="Grimwood J."/>
            <person name="Chapman J.A."/>
            <person name="Shapiro H."/>
            <person name="Aerts A."/>
            <person name="Otillar R.P."/>
            <person name="Terry A.Y."/>
            <person name="Boore J.L."/>
            <person name="Grigoriev I.V."/>
            <person name="Lindberg D.R."/>
            <person name="Seaver E.C."/>
            <person name="Weisblat D.A."/>
            <person name="Putnam N.H."/>
            <person name="Rokhsar D.S."/>
        </authorList>
    </citation>
    <scope>NUCLEOTIDE SEQUENCE</scope>
</reference>
<proteinExistence type="predicted"/>
<organism evidence="4 5">
    <name type="scientific">Helobdella robusta</name>
    <name type="common">Californian leech</name>
    <dbReference type="NCBI Taxonomy" id="6412"/>
    <lineage>
        <taxon>Eukaryota</taxon>
        <taxon>Metazoa</taxon>
        <taxon>Spiralia</taxon>
        <taxon>Lophotrochozoa</taxon>
        <taxon>Annelida</taxon>
        <taxon>Clitellata</taxon>
        <taxon>Hirudinea</taxon>
        <taxon>Rhynchobdellida</taxon>
        <taxon>Glossiphoniidae</taxon>
        <taxon>Helobdella</taxon>
    </lineage>
</organism>
<dbReference type="HOGENOM" id="CLU_192622_0_0_1"/>
<dbReference type="CTD" id="20197325"/>
<dbReference type="InterPro" id="IPR036691">
    <property type="entry name" value="Endo/exonu/phosph_ase_sf"/>
</dbReference>
<dbReference type="OrthoDB" id="8064697at2759"/>
<dbReference type="InterPro" id="IPR005135">
    <property type="entry name" value="Endo/exonuclease/phosphatase"/>
</dbReference>
<feature type="compositionally biased region" description="Polar residues" evidence="1">
    <location>
        <begin position="69"/>
        <end position="85"/>
    </location>
</feature>
<dbReference type="EMBL" id="KB097701">
    <property type="protein sequence ID" value="ESN91259.1"/>
    <property type="molecule type" value="Genomic_DNA"/>
</dbReference>